<dbReference type="Proteomes" id="UP000217103">
    <property type="component" value="Unassembled WGS sequence"/>
</dbReference>
<dbReference type="Pfam" id="PF22400">
    <property type="entry name" value="DUF6980"/>
    <property type="match status" value="1"/>
</dbReference>
<evidence type="ECO:0000259" key="1">
    <source>
        <dbReference type="Pfam" id="PF22400"/>
    </source>
</evidence>
<proteinExistence type="predicted"/>
<sequence length="139" mass="15763">MIHRSSAACRHGRGGRSSAGRFGAGPGVVPIFGYENLVRMSEHCCDAMARQVAWRCAGHEDPFDCPDALVMFDARFQEYGLIIHDGGTSVIGIAFCPWCGSRLPDSQRDRWFEELERRGIDPWEDEIPDEYRDGRWLRS</sequence>
<evidence type="ECO:0000313" key="3">
    <source>
        <dbReference type="Proteomes" id="UP000217103"/>
    </source>
</evidence>
<accession>A0A1H1DUG1</accession>
<gene>
    <name evidence="2" type="ORF">SAMN04489764_2174</name>
</gene>
<keyword evidence="3" id="KW-1185">Reference proteome</keyword>
<feature type="domain" description="DUF6980" evidence="1">
    <location>
        <begin position="42"/>
        <end position="138"/>
    </location>
</feature>
<dbReference type="InterPro" id="IPR053918">
    <property type="entry name" value="DUF6980"/>
</dbReference>
<dbReference type="EMBL" id="FNKK01000002">
    <property type="protein sequence ID" value="SDQ80057.1"/>
    <property type="molecule type" value="Genomic_DNA"/>
</dbReference>
<evidence type="ECO:0000313" key="2">
    <source>
        <dbReference type="EMBL" id="SDQ80057.1"/>
    </source>
</evidence>
<dbReference type="AlphaFoldDB" id="A0A1H1DUG1"/>
<reference evidence="2 3" key="1">
    <citation type="submission" date="2016-10" db="EMBL/GenBank/DDBJ databases">
        <authorList>
            <person name="de Groot N.N."/>
        </authorList>
    </citation>
    <scope>NUCLEOTIDE SEQUENCE [LARGE SCALE GENOMIC DNA]</scope>
    <source>
        <strain evidence="2 3">DSM 43794</strain>
    </source>
</reference>
<organism evidence="2 3">
    <name type="scientific">Thermostaphylospora chromogena</name>
    <dbReference type="NCBI Taxonomy" id="35622"/>
    <lineage>
        <taxon>Bacteria</taxon>
        <taxon>Bacillati</taxon>
        <taxon>Actinomycetota</taxon>
        <taxon>Actinomycetes</taxon>
        <taxon>Streptosporangiales</taxon>
        <taxon>Thermomonosporaceae</taxon>
        <taxon>Thermostaphylospora</taxon>
    </lineage>
</organism>
<protein>
    <recommendedName>
        <fullName evidence="1">DUF6980 domain-containing protein</fullName>
    </recommendedName>
</protein>
<name>A0A1H1DUG1_9ACTN</name>